<accession>A0A926IBJ2</accession>
<keyword evidence="3" id="KW-1185">Reference proteome</keyword>
<dbReference type="AlphaFoldDB" id="A0A926IBJ2"/>
<evidence type="ECO:0000313" key="2">
    <source>
        <dbReference type="EMBL" id="MBC8570150.1"/>
    </source>
</evidence>
<protein>
    <submittedName>
        <fullName evidence="2">Uncharacterized protein</fullName>
    </submittedName>
</protein>
<evidence type="ECO:0000313" key="3">
    <source>
        <dbReference type="Proteomes" id="UP000660861"/>
    </source>
</evidence>
<reference evidence="2" key="1">
    <citation type="submission" date="2020-08" db="EMBL/GenBank/DDBJ databases">
        <title>Genome public.</title>
        <authorList>
            <person name="Liu C."/>
            <person name="Sun Q."/>
        </authorList>
    </citation>
    <scope>NUCLEOTIDE SEQUENCE</scope>
    <source>
        <strain evidence="2">NSJ-54</strain>
    </source>
</reference>
<keyword evidence="1" id="KW-0175">Coiled coil</keyword>
<name>A0A926IBJ2_9FIRM</name>
<dbReference type="RefSeq" id="WP_262397238.1">
    <property type="nucleotide sequence ID" value="NZ_JACRTC010000002.1"/>
</dbReference>
<dbReference type="EMBL" id="JACRTC010000002">
    <property type="protein sequence ID" value="MBC8570150.1"/>
    <property type="molecule type" value="Genomic_DNA"/>
</dbReference>
<proteinExistence type="predicted"/>
<organism evidence="2 3">
    <name type="scientific">Zongyangia hominis</name>
    <dbReference type="NCBI Taxonomy" id="2763677"/>
    <lineage>
        <taxon>Bacteria</taxon>
        <taxon>Bacillati</taxon>
        <taxon>Bacillota</taxon>
        <taxon>Clostridia</taxon>
        <taxon>Eubacteriales</taxon>
        <taxon>Oscillospiraceae</taxon>
        <taxon>Zongyangia</taxon>
    </lineage>
</organism>
<feature type="coiled-coil region" evidence="1">
    <location>
        <begin position="12"/>
        <end position="83"/>
    </location>
</feature>
<dbReference type="Proteomes" id="UP000660861">
    <property type="component" value="Unassembled WGS sequence"/>
</dbReference>
<evidence type="ECO:0000256" key="1">
    <source>
        <dbReference type="SAM" id="Coils"/>
    </source>
</evidence>
<gene>
    <name evidence="2" type="ORF">H8709_04830</name>
</gene>
<sequence length="103" mass="12388">MDQVIARLLEVDKEAAKLVDDAKEELEKIKEAMEGEKLQFKQAYIERAKRRIQLLEKEENEHMDKASAELAEYYNKRQQQLQETYDERHEAWEQTIFDRCLAK</sequence>
<comment type="caution">
    <text evidence="2">The sequence shown here is derived from an EMBL/GenBank/DDBJ whole genome shotgun (WGS) entry which is preliminary data.</text>
</comment>